<keyword evidence="4" id="KW-0032">Aminotransferase</keyword>
<dbReference type="InterPro" id="IPR004839">
    <property type="entry name" value="Aminotransferase_I/II_large"/>
</dbReference>
<dbReference type="InterPro" id="IPR015422">
    <property type="entry name" value="PyrdxlP-dep_Trfase_small"/>
</dbReference>
<comment type="caution">
    <text evidence="4">The sequence shown here is derived from an EMBL/GenBank/DDBJ whole genome shotgun (WGS) entry which is preliminary data.</text>
</comment>
<evidence type="ECO:0000259" key="3">
    <source>
        <dbReference type="Pfam" id="PF00155"/>
    </source>
</evidence>
<keyword evidence="2" id="KW-0808">Transferase</keyword>
<evidence type="ECO:0000256" key="2">
    <source>
        <dbReference type="ARBA" id="ARBA00022679"/>
    </source>
</evidence>
<accession>A0A9D9I373</accession>
<reference evidence="4" key="2">
    <citation type="journal article" date="2021" name="PeerJ">
        <title>Extensive microbial diversity within the chicken gut microbiome revealed by metagenomics and culture.</title>
        <authorList>
            <person name="Gilroy R."/>
            <person name="Ravi A."/>
            <person name="Getino M."/>
            <person name="Pursley I."/>
            <person name="Horton D.L."/>
            <person name="Alikhan N.F."/>
            <person name="Baker D."/>
            <person name="Gharbi K."/>
            <person name="Hall N."/>
            <person name="Watson M."/>
            <person name="Adriaenssens E.M."/>
            <person name="Foster-Nyarko E."/>
            <person name="Jarju S."/>
            <person name="Secka A."/>
            <person name="Antonio M."/>
            <person name="Oren A."/>
            <person name="Chaudhuri R.R."/>
            <person name="La Ragione R."/>
            <person name="Hildebrand F."/>
            <person name="Pallen M.J."/>
        </authorList>
    </citation>
    <scope>NUCLEOTIDE SEQUENCE</scope>
    <source>
        <strain evidence="4">10037</strain>
    </source>
</reference>
<reference evidence="4" key="1">
    <citation type="submission" date="2020-10" db="EMBL/GenBank/DDBJ databases">
        <authorList>
            <person name="Gilroy R."/>
        </authorList>
    </citation>
    <scope>NUCLEOTIDE SEQUENCE</scope>
    <source>
        <strain evidence="4">10037</strain>
    </source>
</reference>
<evidence type="ECO:0000256" key="1">
    <source>
        <dbReference type="ARBA" id="ARBA00001933"/>
    </source>
</evidence>
<dbReference type="Gene3D" id="3.90.1150.10">
    <property type="entry name" value="Aspartate Aminotransferase, domain 1"/>
    <property type="match status" value="1"/>
</dbReference>
<dbReference type="InterPro" id="IPR015424">
    <property type="entry name" value="PyrdxlP-dep_Trfase"/>
</dbReference>
<dbReference type="AlphaFoldDB" id="A0A9D9I373"/>
<organism evidence="4 5">
    <name type="scientific">Candidatus Merdivivens pullistercoris</name>
    <dbReference type="NCBI Taxonomy" id="2840873"/>
    <lineage>
        <taxon>Bacteria</taxon>
        <taxon>Pseudomonadati</taxon>
        <taxon>Bacteroidota</taxon>
        <taxon>Bacteroidia</taxon>
        <taxon>Bacteroidales</taxon>
        <taxon>Muribaculaceae</taxon>
        <taxon>Muribaculaceae incertae sedis</taxon>
        <taxon>Candidatus Merdivivens</taxon>
    </lineage>
</organism>
<dbReference type="GO" id="GO:0030170">
    <property type="term" value="F:pyridoxal phosphate binding"/>
    <property type="evidence" value="ECO:0007669"/>
    <property type="project" value="InterPro"/>
</dbReference>
<dbReference type="PANTHER" id="PTHR13693">
    <property type="entry name" value="CLASS II AMINOTRANSFERASE/8-AMINO-7-OXONONANOATE SYNTHASE"/>
    <property type="match status" value="1"/>
</dbReference>
<dbReference type="InterPro" id="IPR015421">
    <property type="entry name" value="PyrdxlP-dep_Trfase_major"/>
</dbReference>
<dbReference type="GO" id="GO:0008483">
    <property type="term" value="F:transaminase activity"/>
    <property type="evidence" value="ECO:0007669"/>
    <property type="project" value="UniProtKB-KW"/>
</dbReference>
<evidence type="ECO:0000313" key="4">
    <source>
        <dbReference type="EMBL" id="MBO8465038.1"/>
    </source>
</evidence>
<dbReference type="Proteomes" id="UP000823597">
    <property type="component" value="Unassembled WGS sequence"/>
</dbReference>
<dbReference type="Gene3D" id="3.40.640.10">
    <property type="entry name" value="Type I PLP-dependent aspartate aminotransferase-like (Major domain)"/>
    <property type="match status" value="1"/>
</dbReference>
<evidence type="ECO:0000313" key="5">
    <source>
        <dbReference type="Proteomes" id="UP000823597"/>
    </source>
</evidence>
<comment type="cofactor">
    <cofactor evidence="1">
        <name>pyridoxal 5'-phosphate</name>
        <dbReference type="ChEBI" id="CHEBI:597326"/>
    </cofactor>
</comment>
<dbReference type="InterPro" id="IPR050087">
    <property type="entry name" value="AON_synthase_class-II"/>
</dbReference>
<proteinExistence type="predicted"/>
<dbReference type="SUPFAM" id="SSF53383">
    <property type="entry name" value="PLP-dependent transferases"/>
    <property type="match status" value="1"/>
</dbReference>
<feature type="domain" description="Aminotransferase class I/classII large" evidence="3">
    <location>
        <begin position="46"/>
        <end position="396"/>
    </location>
</feature>
<dbReference type="EMBL" id="JADIME010000036">
    <property type="protein sequence ID" value="MBO8465038.1"/>
    <property type="molecule type" value="Genomic_DNA"/>
</dbReference>
<protein>
    <submittedName>
        <fullName evidence="4">Pyridoxal phosphate-dependent aminotransferase family protein</fullName>
    </submittedName>
</protein>
<gene>
    <name evidence="4" type="ORF">IAB93_03470</name>
</gene>
<dbReference type="Pfam" id="PF00155">
    <property type="entry name" value="Aminotran_1_2"/>
    <property type="match status" value="1"/>
</dbReference>
<name>A0A9D9I373_9BACT</name>
<sequence length="420" mass="47116">MTDIFDRIEKDSGGPLGQYRKRAFGYFMYPKLEGEIGPHMRFNGKEVLCWSLNNYLGLANHPEIRKVDGEAAARWGLAYPMGSRMMSGHTSLHERMERELADFEKKEDAFLFNFGYQGIISTIDALCTRHDVIVYDSEAHACLIDGCRLHQGKRMVYPHNNIEKCEKTIQRALKVCEETGGGVLLITEGVYGMTGALGILDQIVELKKKYDFRIMIDDAHGFGVMGEHGRGTSEHFGCMDGIDLYIGAFAKSMAIIGGFVAGPHNIIDYLRYNLRSQIYAKSLPMPIVEGCLKRLEIIRSKEGDELRGKLWVVTRALQDGFRKLGFDIGPAQACVTPVFIEGTIPQATNIVVDLRENYGIFCSVVTYPVIPKGLLMFRIIPTAAHTLEDVDRTLQAFSEVRVKLAQGVYDADDIQDRAIR</sequence>